<proteinExistence type="predicted"/>
<name>A0A938BLL3_9BACT</name>
<sequence>MGQIQEAGSAAARAASVAVGKAKDAQGDISIDSKKAETPGAVLIPDKAIFKKRIYWSPEDSARFHLDHADARINGNLKLLEWAITERSKGKTIWESFNDPVLKKMTAARTELQRAKADLAAARKALDGEFPYWKLANAKLGPHFFARTPDLARAEAKISSALAHVEKSEYLITNAISHLPDHSSYKGALEAKVSEGKGGAATEVAREAKQRPIDGESGSVIKCWPPFPDREPIRDQLERLLGSVGETRAEIESARRNIWEAQQNTGPERPFPSPLPRPWPEPRPTPRDWPPFYYDKIPNRTEDAIVGSPAKEPDPRI</sequence>
<gene>
    <name evidence="2" type="ORF">FJZ00_09720</name>
</gene>
<reference evidence="2 3" key="1">
    <citation type="submission" date="2019-03" db="EMBL/GenBank/DDBJ databases">
        <title>Lake Tanganyika Metagenome-Assembled Genomes (MAGs).</title>
        <authorList>
            <person name="Tran P."/>
        </authorList>
    </citation>
    <scope>NUCLEOTIDE SEQUENCE [LARGE SCALE GENOMIC DNA]</scope>
    <source>
        <strain evidence="2">K_DeepCast_65m_m2_236</strain>
    </source>
</reference>
<evidence type="ECO:0000256" key="1">
    <source>
        <dbReference type="SAM" id="MobiDB-lite"/>
    </source>
</evidence>
<feature type="compositionally biased region" description="Pro residues" evidence="1">
    <location>
        <begin position="269"/>
        <end position="289"/>
    </location>
</feature>
<accession>A0A938BLL3</accession>
<feature type="region of interest" description="Disordered" evidence="1">
    <location>
        <begin position="261"/>
        <end position="317"/>
    </location>
</feature>
<evidence type="ECO:0000313" key="3">
    <source>
        <dbReference type="Proteomes" id="UP000703893"/>
    </source>
</evidence>
<organism evidence="2 3">
    <name type="scientific">Candidatus Tanganyikabacteria bacterium</name>
    <dbReference type="NCBI Taxonomy" id="2961651"/>
    <lineage>
        <taxon>Bacteria</taxon>
        <taxon>Bacillati</taxon>
        <taxon>Candidatus Sericytochromatia</taxon>
        <taxon>Candidatus Tanganyikabacteria</taxon>
    </lineage>
</organism>
<evidence type="ECO:0000313" key="2">
    <source>
        <dbReference type="EMBL" id="MBM3275421.1"/>
    </source>
</evidence>
<comment type="caution">
    <text evidence="2">The sequence shown here is derived from an EMBL/GenBank/DDBJ whole genome shotgun (WGS) entry which is preliminary data.</text>
</comment>
<protein>
    <submittedName>
        <fullName evidence="2">Uncharacterized protein</fullName>
    </submittedName>
</protein>
<dbReference type="AlphaFoldDB" id="A0A938BLL3"/>
<dbReference type="Proteomes" id="UP000703893">
    <property type="component" value="Unassembled WGS sequence"/>
</dbReference>
<dbReference type="EMBL" id="VGJX01000568">
    <property type="protein sequence ID" value="MBM3275421.1"/>
    <property type="molecule type" value="Genomic_DNA"/>
</dbReference>